<dbReference type="InterPro" id="IPR013785">
    <property type="entry name" value="Aldolase_TIM"/>
</dbReference>
<evidence type="ECO:0000256" key="9">
    <source>
        <dbReference type="ARBA" id="ARBA00023014"/>
    </source>
</evidence>
<dbReference type="EMBL" id="CAKKNE010000001">
    <property type="protein sequence ID" value="CAH0363864.1"/>
    <property type="molecule type" value="Genomic_DNA"/>
</dbReference>
<proteinExistence type="inferred from homology"/>
<comment type="caution">
    <text evidence="13">The sequence shown here is derived from an EMBL/GenBank/DDBJ whole genome shotgun (WGS) entry which is preliminary data.</text>
</comment>
<keyword evidence="7" id="KW-0560">Oxidoreductase</keyword>
<evidence type="ECO:0000259" key="12">
    <source>
        <dbReference type="Pfam" id="PF07992"/>
    </source>
</evidence>
<evidence type="ECO:0000256" key="7">
    <source>
        <dbReference type="ARBA" id="ARBA00023002"/>
    </source>
</evidence>
<organism evidence="13 14">
    <name type="scientific">Pelagomonas calceolata</name>
    <dbReference type="NCBI Taxonomy" id="35677"/>
    <lineage>
        <taxon>Eukaryota</taxon>
        <taxon>Sar</taxon>
        <taxon>Stramenopiles</taxon>
        <taxon>Ochrophyta</taxon>
        <taxon>Pelagophyceae</taxon>
        <taxon>Pelagomonadales</taxon>
        <taxon>Pelagomonadaceae</taxon>
        <taxon>Pelagomonas</taxon>
    </lineage>
</organism>
<evidence type="ECO:0000256" key="3">
    <source>
        <dbReference type="ARBA" id="ARBA00011048"/>
    </source>
</evidence>
<dbReference type="GO" id="GO:0046872">
    <property type="term" value="F:metal ion binding"/>
    <property type="evidence" value="ECO:0007669"/>
    <property type="project" value="UniProtKB-KW"/>
</dbReference>
<evidence type="ECO:0000256" key="4">
    <source>
        <dbReference type="ARBA" id="ARBA00022630"/>
    </source>
</evidence>
<dbReference type="Gene3D" id="3.50.50.60">
    <property type="entry name" value="FAD/NAD(P)-binding domain"/>
    <property type="match status" value="1"/>
</dbReference>
<dbReference type="Pfam" id="PF07992">
    <property type="entry name" value="Pyr_redox_2"/>
    <property type="match status" value="1"/>
</dbReference>
<dbReference type="Gene3D" id="3.20.20.70">
    <property type="entry name" value="Aldolase class I"/>
    <property type="match status" value="1"/>
</dbReference>
<keyword evidence="14" id="KW-1185">Reference proteome</keyword>
<sequence>MLRRLAAVGGRRATARPLSALPRSDDDDAPFCSSTAEQPHATYPRLFSPLTLPCGLEIRNRSLMGSMHTGLEEHRGLKEMAAFYAERAKGGAGLIVTGGVAPNREGWVLPLAGKMSTVAEAEEHKVVTDAVHENNGKIALQILHAGRYAYHPFAVAPSKKKAPINVVTPRALSEKDVQSTIDDFARTAALARSCGYDGVEIMGSEGYLINEFLAERTNQRGDAYGGSFENRSRLALDVVQAVRKAAGPDFAVVFRLSMLELVENGMAFGEVVELAHLLDACGVDILNTGIGWHEARVPTIATCVPRGAFAFATTNVREALLSKYGQAPLMCATNRINSAETCEDVLEQGADVVSMARPFLADSSIIEKAFHGREDEINTCIACNQACLDHTFKMMPVSCLVNPRAGHETSLELTRTATPLKVAVVGAGPAGLSAACALGERGHRVTLFEQSERVGGQFLLAAAVPGKEEFWETLRYFRTMLDVHSVDVRLNTYVDASTVKDFDRVVVSTGVRPRVVEGLASSANVRVHSYADVLSGATKVGPRVAVVGAGGIGFDVSEFLTHRSGDDFYGEWGVDLCRKQPMCWVRSFEAPRQFDLHTGVDTAPRGSGLAEPSNVAPPRTVYLLQRKATPLGAGLGKTTGWIHRKALRQRGVDFLRGVTYKRVEADGFRIEVAGAERVLDVTDVVLCAGQTSVDDLFRELRNDPKFPVYAIGGAEHAGELDAKRAIDQGVRLATRIEDAAPGSVFGMPVGWQAGALEWLQRNVMKK</sequence>
<dbReference type="PANTHER" id="PTHR42917">
    <property type="entry name" value="2,4-DIENOYL-COA REDUCTASE"/>
    <property type="match status" value="1"/>
</dbReference>
<feature type="compositionally biased region" description="Low complexity" evidence="10">
    <location>
        <begin position="1"/>
        <end position="16"/>
    </location>
</feature>
<keyword evidence="4" id="KW-0285">Flavoprotein</keyword>
<dbReference type="OrthoDB" id="276546at2759"/>
<feature type="domain" description="FAD/NAD(P)-binding" evidence="12">
    <location>
        <begin position="421"/>
        <end position="698"/>
    </location>
</feature>
<dbReference type="PRINTS" id="PR00419">
    <property type="entry name" value="ADXRDTASE"/>
</dbReference>
<dbReference type="SUPFAM" id="SSF51905">
    <property type="entry name" value="FAD/NAD(P)-binding domain"/>
    <property type="match status" value="1"/>
</dbReference>
<evidence type="ECO:0000313" key="13">
    <source>
        <dbReference type="EMBL" id="CAH0363864.1"/>
    </source>
</evidence>
<feature type="domain" description="NADH:flavin oxidoreductase/NADH oxidase N-terminal" evidence="11">
    <location>
        <begin position="46"/>
        <end position="376"/>
    </location>
</feature>
<keyword evidence="8" id="KW-0408">Iron</keyword>
<comment type="cofactor">
    <cofactor evidence="1">
        <name>FMN</name>
        <dbReference type="ChEBI" id="CHEBI:58210"/>
    </cofactor>
</comment>
<evidence type="ECO:0000259" key="11">
    <source>
        <dbReference type="Pfam" id="PF00724"/>
    </source>
</evidence>
<dbReference type="CDD" id="cd02930">
    <property type="entry name" value="DCR_FMN"/>
    <property type="match status" value="1"/>
</dbReference>
<evidence type="ECO:0000256" key="1">
    <source>
        <dbReference type="ARBA" id="ARBA00001917"/>
    </source>
</evidence>
<accession>A0A8J2WR05</accession>
<keyword evidence="5" id="KW-0288">FMN</keyword>
<dbReference type="GO" id="GO:0010181">
    <property type="term" value="F:FMN binding"/>
    <property type="evidence" value="ECO:0007669"/>
    <property type="project" value="InterPro"/>
</dbReference>
<evidence type="ECO:0000256" key="10">
    <source>
        <dbReference type="SAM" id="MobiDB-lite"/>
    </source>
</evidence>
<protein>
    <submittedName>
        <fullName evidence="13">Uncharacterized protein</fullName>
    </submittedName>
</protein>
<dbReference type="PANTHER" id="PTHR42917:SF2">
    <property type="entry name" value="2,4-DIENOYL-COA REDUCTASE [(2E)-ENOYL-COA-PRODUCING]"/>
    <property type="match status" value="1"/>
</dbReference>
<evidence type="ECO:0000256" key="2">
    <source>
        <dbReference type="ARBA" id="ARBA00001966"/>
    </source>
</evidence>
<comment type="cofactor">
    <cofactor evidence="2">
        <name>[4Fe-4S] cluster</name>
        <dbReference type="ChEBI" id="CHEBI:49883"/>
    </cofactor>
</comment>
<dbReference type="InterPro" id="IPR023753">
    <property type="entry name" value="FAD/NAD-binding_dom"/>
</dbReference>
<gene>
    <name evidence="13" type="ORF">PECAL_1P02030</name>
</gene>
<dbReference type="InterPro" id="IPR036188">
    <property type="entry name" value="FAD/NAD-bd_sf"/>
</dbReference>
<evidence type="ECO:0000256" key="8">
    <source>
        <dbReference type="ARBA" id="ARBA00023004"/>
    </source>
</evidence>
<keyword evidence="9" id="KW-0411">Iron-sulfur</keyword>
<evidence type="ECO:0000256" key="5">
    <source>
        <dbReference type="ARBA" id="ARBA00022643"/>
    </source>
</evidence>
<dbReference type="GO" id="GO:0016491">
    <property type="term" value="F:oxidoreductase activity"/>
    <property type="evidence" value="ECO:0007669"/>
    <property type="project" value="UniProtKB-KW"/>
</dbReference>
<dbReference type="AlphaFoldDB" id="A0A8J2WR05"/>
<dbReference type="GO" id="GO:0051536">
    <property type="term" value="F:iron-sulfur cluster binding"/>
    <property type="evidence" value="ECO:0007669"/>
    <property type="project" value="UniProtKB-KW"/>
</dbReference>
<dbReference type="Gene3D" id="3.40.50.720">
    <property type="entry name" value="NAD(P)-binding Rossmann-like Domain"/>
    <property type="match status" value="1"/>
</dbReference>
<keyword evidence="6" id="KW-0479">Metal-binding</keyword>
<dbReference type="InterPro" id="IPR051793">
    <property type="entry name" value="NADH:flavin_oxidoreductase"/>
</dbReference>
<dbReference type="InterPro" id="IPR001155">
    <property type="entry name" value="OxRdtase_FMN_N"/>
</dbReference>
<evidence type="ECO:0000256" key="6">
    <source>
        <dbReference type="ARBA" id="ARBA00022723"/>
    </source>
</evidence>
<feature type="region of interest" description="Disordered" evidence="10">
    <location>
        <begin position="1"/>
        <end position="36"/>
    </location>
</feature>
<evidence type="ECO:0000313" key="14">
    <source>
        <dbReference type="Proteomes" id="UP000789595"/>
    </source>
</evidence>
<name>A0A8J2WR05_9STRA</name>
<dbReference type="SUPFAM" id="SSF51395">
    <property type="entry name" value="FMN-linked oxidoreductases"/>
    <property type="match status" value="1"/>
</dbReference>
<dbReference type="Pfam" id="PF00724">
    <property type="entry name" value="Oxidored_FMN"/>
    <property type="match status" value="1"/>
</dbReference>
<comment type="similarity">
    <text evidence="3">In the N-terminal section; belongs to the NADH:flavin oxidoreductase/NADH oxidase family.</text>
</comment>
<reference evidence="13" key="1">
    <citation type="submission" date="2021-11" db="EMBL/GenBank/DDBJ databases">
        <authorList>
            <consortium name="Genoscope - CEA"/>
            <person name="William W."/>
        </authorList>
    </citation>
    <scope>NUCLEOTIDE SEQUENCE</scope>
</reference>
<dbReference type="Proteomes" id="UP000789595">
    <property type="component" value="Unassembled WGS sequence"/>
</dbReference>